<dbReference type="InterPro" id="IPR000623">
    <property type="entry name" value="Shikimate_kinase/TSH1"/>
</dbReference>
<dbReference type="PATRIC" id="fig|301148.3.peg.2706"/>
<feature type="region of interest" description="Disordered" evidence="8">
    <location>
        <begin position="167"/>
        <end position="186"/>
    </location>
</feature>
<keyword evidence="2 7" id="KW-0808">Transferase</keyword>
<dbReference type="InterPro" id="IPR031322">
    <property type="entry name" value="Shikimate/glucono_kinase"/>
</dbReference>
<gene>
    <name evidence="7" type="primary">aroK</name>
    <name evidence="9" type="ORF">B4135_0238</name>
</gene>
<keyword evidence="6 7" id="KW-0057">Aromatic amino acid biosynthesis</keyword>
<dbReference type="PANTHER" id="PTHR21087">
    <property type="entry name" value="SHIKIMATE KINASE"/>
    <property type="match status" value="1"/>
</dbReference>
<keyword evidence="1 7" id="KW-0028">Amino-acid biosynthesis</keyword>
<feature type="binding site" evidence="7">
    <location>
        <position position="78"/>
    </location>
    <ligand>
        <name>substrate</name>
    </ligand>
</feature>
<feature type="binding site" evidence="7">
    <location>
        <position position="151"/>
    </location>
    <ligand>
        <name>ATP</name>
        <dbReference type="ChEBI" id="CHEBI:30616"/>
    </ligand>
</feature>
<feature type="binding site" evidence="7">
    <location>
        <begin position="11"/>
        <end position="16"/>
    </location>
    <ligand>
        <name>ATP</name>
        <dbReference type="ChEBI" id="CHEBI:30616"/>
    </ligand>
</feature>
<name>A0A150M8V6_9BACI</name>
<comment type="subunit">
    <text evidence="7">Monomer.</text>
</comment>
<proteinExistence type="inferred from homology"/>
<protein>
    <recommendedName>
        <fullName evidence="7">Shikimate kinase</fullName>
        <shortName evidence="7">SK</shortName>
        <ecNumber evidence="7">2.7.1.71</ecNumber>
    </recommendedName>
</protein>
<comment type="cofactor">
    <cofactor evidence="7">
        <name>Mg(2+)</name>
        <dbReference type="ChEBI" id="CHEBI:18420"/>
    </cofactor>
    <text evidence="7">Binds 1 Mg(2+) ion per subunit.</text>
</comment>
<evidence type="ECO:0000313" key="9">
    <source>
        <dbReference type="EMBL" id="KYD20821.1"/>
    </source>
</evidence>
<comment type="catalytic activity">
    <reaction evidence="7">
        <text>shikimate + ATP = 3-phosphoshikimate + ADP + H(+)</text>
        <dbReference type="Rhea" id="RHEA:13121"/>
        <dbReference type="ChEBI" id="CHEBI:15378"/>
        <dbReference type="ChEBI" id="CHEBI:30616"/>
        <dbReference type="ChEBI" id="CHEBI:36208"/>
        <dbReference type="ChEBI" id="CHEBI:145989"/>
        <dbReference type="ChEBI" id="CHEBI:456216"/>
        <dbReference type="EC" id="2.7.1.71"/>
    </reaction>
</comment>
<feature type="binding site" evidence="7">
    <location>
        <position position="57"/>
    </location>
    <ligand>
        <name>substrate</name>
    </ligand>
</feature>
<feature type="binding site" evidence="7">
    <location>
        <position position="15"/>
    </location>
    <ligand>
        <name>Mg(2+)</name>
        <dbReference type="ChEBI" id="CHEBI:18420"/>
    </ligand>
</feature>
<comment type="similarity">
    <text evidence="7">Belongs to the shikimate kinase family.</text>
</comment>
<keyword evidence="7" id="KW-0479">Metal-binding</keyword>
<dbReference type="GO" id="GO:0004765">
    <property type="term" value="F:shikimate kinase activity"/>
    <property type="evidence" value="ECO:0007669"/>
    <property type="project" value="UniProtKB-UniRule"/>
</dbReference>
<dbReference type="GO" id="GO:0008652">
    <property type="term" value="P:amino acid biosynthetic process"/>
    <property type="evidence" value="ECO:0007669"/>
    <property type="project" value="UniProtKB-KW"/>
</dbReference>
<evidence type="ECO:0000256" key="5">
    <source>
        <dbReference type="ARBA" id="ARBA00022840"/>
    </source>
</evidence>
<dbReference type="AlphaFoldDB" id="A0A150M8V6"/>
<dbReference type="HAMAP" id="MF_00109">
    <property type="entry name" value="Shikimate_kinase"/>
    <property type="match status" value="1"/>
</dbReference>
<sequence>METIYLIGFMGAGKTTVGKILADLLGYSFYDLDEYIEKTAAQSIPEIFAEKGEAHFRLLEARALRSLPVRRAVVATGGGTAAGRGNLPYMLEKGLVVHLAGDFSRMYARAAGDGRERPLIAAKSREECFRLYQSRLPFYRKAHFSVDTTDRSPAEIARTILERLKERENGKTFPEKAERKDERGYE</sequence>
<dbReference type="PANTHER" id="PTHR21087:SF16">
    <property type="entry name" value="SHIKIMATE KINASE 1, CHLOROPLASTIC"/>
    <property type="match status" value="1"/>
</dbReference>
<comment type="subcellular location">
    <subcellularLocation>
        <location evidence="7">Cytoplasm</location>
    </subcellularLocation>
</comment>
<keyword evidence="4 7" id="KW-0418">Kinase</keyword>
<keyword evidence="5 7" id="KW-0067">ATP-binding</keyword>
<accession>A0A150M8V6</accession>
<comment type="function">
    <text evidence="7">Catalyzes the specific phosphorylation of the 3-hydroxyl group of shikimic acid using ATP as a cosubstrate.</text>
</comment>
<dbReference type="SUPFAM" id="SSF52540">
    <property type="entry name" value="P-loop containing nucleoside triphosphate hydrolases"/>
    <property type="match status" value="1"/>
</dbReference>
<dbReference type="Proteomes" id="UP000075683">
    <property type="component" value="Unassembled WGS sequence"/>
</dbReference>
<dbReference type="OrthoDB" id="9800332at2"/>
<evidence type="ECO:0000256" key="6">
    <source>
        <dbReference type="ARBA" id="ARBA00023141"/>
    </source>
</evidence>
<dbReference type="InterPro" id="IPR027417">
    <property type="entry name" value="P-loop_NTPase"/>
</dbReference>
<dbReference type="Gene3D" id="3.40.50.300">
    <property type="entry name" value="P-loop containing nucleotide triphosphate hydrolases"/>
    <property type="match status" value="1"/>
</dbReference>
<evidence type="ECO:0000313" key="10">
    <source>
        <dbReference type="Proteomes" id="UP000075683"/>
    </source>
</evidence>
<dbReference type="RefSeq" id="WP_061568439.1">
    <property type="nucleotide sequence ID" value="NZ_LQYT01000028.1"/>
</dbReference>
<comment type="pathway">
    <text evidence="7">Metabolic intermediate biosynthesis; chorismate biosynthesis; chorismate from D-erythrose 4-phosphate and phosphoenolpyruvate: step 5/7.</text>
</comment>
<evidence type="ECO:0000256" key="8">
    <source>
        <dbReference type="SAM" id="MobiDB-lite"/>
    </source>
</evidence>
<evidence type="ECO:0000256" key="1">
    <source>
        <dbReference type="ARBA" id="ARBA00022605"/>
    </source>
</evidence>
<evidence type="ECO:0000256" key="3">
    <source>
        <dbReference type="ARBA" id="ARBA00022741"/>
    </source>
</evidence>
<dbReference type="GO" id="GO:0009073">
    <property type="term" value="P:aromatic amino acid family biosynthetic process"/>
    <property type="evidence" value="ECO:0007669"/>
    <property type="project" value="UniProtKB-KW"/>
</dbReference>
<keyword evidence="7" id="KW-0460">Magnesium</keyword>
<dbReference type="STRING" id="301148.B4135_0238"/>
<dbReference type="UniPathway" id="UPA00053">
    <property type="reaction ID" value="UER00088"/>
</dbReference>
<dbReference type="EMBL" id="LQYT01000028">
    <property type="protein sequence ID" value="KYD20821.1"/>
    <property type="molecule type" value="Genomic_DNA"/>
</dbReference>
<dbReference type="GO" id="GO:0005829">
    <property type="term" value="C:cytosol"/>
    <property type="evidence" value="ECO:0007669"/>
    <property type="project" value="TreeGrafter"/>
</dbReference>
<keyword evidence="3 7" id="KW-0547">Nucleotide-binding</keyword>
<dbReference type="GO" id="GO:0009423">
    <property type="term" value="P:chorismate biosynthetic process"/>
    <property type="evidence" value="ECO:0007669"/>
    <property type="project" value="UniProtKB-UniRule"/>
</dbReference>
<dbReference type="GO" id="GO:0000287">
    <property type="term" value="F:magnesium ion binding"/>
    <property type="evidence" value="ECO:0007669"/>
    <property type="project" value="UniProtKB-UniRule"/>
</dbReference>
<organism evidence="9 10">
    <name type="scientific">Caldibacillus debilis</name>
    <dbReference type="NCBI Taxonomy" id="301148"/>
    <lineage>
        <taxon>Bacteria</taxon>
        <taxon>Bacillati</taxon>
        <taxon>Bacillota</taxon>
        <taxon>Bacilli</taxon>
        <taxon>Bacillales</taxon>
        <taxon>Bacillaceae</taxon>
        <taxon>Caldibacillus</taxon>
    </lineage>
</organism>
<keyword evidence="7" id="KW-0963">Cytoplasm</keyword>
<comment type="caution">
    <text evidence="9">The sequence shown here is derived from an EMBL/GenBank/DDBJ whole genome shotgun (WGS) entry which is preliminary data.</text>
</comment>
<feature type="binding site" evidence="7">
    <location>
        <position position="33"/>
    </location>
    <ligand>
        <name>substrate</name>
    </ligand>
</feature>
<reference evidence="9 10" key="1">
    <citation type="submission" date="2016-01" db="EMBL/GenBank/DDBJ databases">
        <title>Draft Genome Sequences of Seven Thermophilic Sporeformers Isolated from Foods.</title>
        <authorList>
            <person name="Berendsen E.M."/>
            <person name="Wells-Bennik M.H."/>
            <person name="Krawcyk A.O."/>
            <person name="De Jong A."/>
            <person name="Holsappel S."/>
            <person name="Eijlander R.T."/>
            <person name="Kuipers O.P."/>
        </authorList>
    </citation>
    <scope>NUCLEOTIDE SEQUENCE [LARGE SCALE GENOMIC DNA]</scope>
    <source>
        <strain evidence="9 10">B4135</strain>
    </source>
</reference>
<feature type="binding site" evidence="7">
    <location>
        <position position="117"/>
    </location>
    <ligand>
        <name>ATP</name>
        <dbReference type="ChEBI" id="CHEBI:30616"/>
    </ligand>
</feature>
<dbReference type="PRINTS" id="PR01100">
    <property type="entry name" value="SHIKIMTKNASE"/>
</dbReference>
<feature type="binding site" evidence="7">
    <location>
        <position position="135"/>
    </location>
    <ligand>
        <name>substrate</name>
    </ligand>
</feature>
<evidence type="ECO:0000256" key="4">
    <source>
        <dbReference type="ARBA" id="ARBA00022777"/>
    </source>
</evidence>
<dbReference type="Pfam" id="PF01202">
    <property type="entry name" value="SKI"/>
    <property type="match status" value="1"/>
</dbReference>
<evidence type="ECO:0000256" key="7">
    <source>
        <dbReference type="HAMAP-Rule" id="MF_00109"/>
    </source>
</evidence>
<dbReference type="GO" id="GO:0005524">
    <property type="term" value="F:ATP binding"/>
    <property type="evidence" value="ECO:0007669"/>
    <property type="project" value="UniProtKB-UniRule"/>
</dbReference>
<evidence type="ECO:0000256" key="2">
    <source>
        <dbReference type="ARBA" id="ARBA00022679"/>
    </source>
</evidence>
<dbReference type="EC" id="2.7.1.71" evidence="7"/>
<dbReference type="CDD" id="cd00464">
    <property type="entry name" value="SK"/>
    <property type="match status" value="1"/>
</dbReference>